<evidence type="ECO:0000313" key="2">
    <source>
        <dbReference type="EMBL" id="SDT20876.1"/>
    </source>
</evidence>
<dbReference type="Gene3D" id="3.90.1200.10">
    <property type="match status" value="1"/>
</dbReference>
<dbReference type="Proteomes" id="UP000199103">
    <property type="component" value="Chromosome I"/>
</dbReference>
<organism evidence="2 3">
    <name type="scientific">Microlunatus soli</name>
    <dbReference type="NCBI Taxonomy" id="630515"/>
    <lineage>
        <taxon>Bacteria</taxon>
        <taxon>Bacillati</taxon>
        <taxon>Actinomycetota</taxon>
        <taxon>Actinomycetes</taxon>
        <taxon>Propionibacteriales</taxon>
        <taxon>Propionibacteriaceae</taxon>
        <taxon>Microlunatus</taxon>
    </lineage>
</organism>
<dbReference type="Pfam" id="PF01636">
    <property type="entry name" value="APH"/>
    <property type="match status" value="1"/>
</dbReference>
<name>A0A1H1YIL8_9ACTN</name>
<proteinExistence type="predicted"/>
<keyword evidence="2" id="KW-0808">Transferase</keyword>
<protein>
    <submittedName>
        <fullName evidence="2">Phosphotransferase enzyme family protein</fullName>
    </submittedName>
</protein>
<sequence>MPTVPVHPLTDDGRDLIIAALSRIAGRPIAVIDQQHVGHDHAPVTRLRLDQDLAGVGDSVMIKTRRTDGAGHGGPPFLRREAAGLLTAADSGVTPRLLHFDDRAGLAIQTDVGTWPTLQELLLGSDPDAAAAGMIATGEALGRLHATTIDREDEHRRTLQGFAADTDSDAGYVHTGEHWQQLEAACRDLDLPAAEPARAEALALFARAADPQPGTLIHVDPNPTNVLITADGARLVDFEGCRFGHPGIDAAFLIYPFPHHSHPWGLLPGPLVDEVEDSYRRTLAAAGTDRMLADDTGMLTDGAAITLIGRVRRLRLIAASGQQPLESWRRRGQVVQQVATFARLAERSRTLPELTEWLTRLAAAMVRRWPDATDPPAPLYPAFDSR</sequence>
<dbReference type="InterPro" id="IPR011009">
    <property type="entry name" value="Kinase-like_dom_sf"/>
</dbReference>
<accession>A0A1H1YIL8</accession>
<dbReference type="SUPFAM" id="SSF56112">
    <property type="entry name" value="Protein kinase-like (PK-like)"/>
    <property type="match status" value="1"/>
</dbReference>
<keyword evidence="3" id="KW-1185">Reference proteome</keyword>
<gene>
    <name evidence="2" type="ORF">SAMN04489812_4584</name>
</gene>
<feature type="domain" description="Aminoglycoside phosphotransferase" evidence="1">
    <location>
        <begin position="78"/>
        <end position="259"/>
    </location>
</feature>
<reference evidence="2 3" key="1">
    <citation type="submission" date="2016-10" db="EMBL/GenBank/DDBJ databases">
        <authorList>
            <person name="de Groot N.N."/>
        </authorList>
    </citation>
    <scope>NUCLEOTIDE SEQUENCE [LARGE SCALE GENOMIC DNA]</scope>
    <source>
        <strain evidence="2 3">DSM 21800</strain>
    </source>
</reference>
<evidence type="ECO:0000313" key="3">
    <source>
        <dbReference type="Proteomes" id="UP000199103"/>
    </source>
</evidence>
<dbReference type="InterPro" id="IPR002575">
    <property type="entry name" value="Aminoglycoside_PTrfase"/>
</dbReference>
<dbReference type="GO" id="GO:0016740">
    <property type="term" value="F:transferase activity"/>
    <property type="evidence" value="ECO:0007669"/>
    <property type="project" value="UniProtKB-KW"/>
</dbReference>
<evidence type="ECO:0000259" key="1">
    <source>
        <dbReference type="Pfam" id="PF01636"/>
    </source>
</evidence>
<dbReference type="AlphaFoldDB" id="A0A1H1YIL8"/>
<dbReference type="EMBL" id="LT629772">
    <property type="protein sequence ID" value="SDT20876.1"/>
    <property type="molecule type" value="Genomic_DNA"/>
</dbReference>
<dbReference type="STRING" id="630515.SAMN04489812_4584"/>